<comment type="catalytic activity">
    <reaction evidence="6">
        <text>Release of an N-terminal pyroglutamyl group from a polypeptide, the second amino acid generally not being Pro.</text>
        <dbReference type="EC" id="3.4.19.3"/>
    </reaction>
</comment>
<organism evidence="7 8">
    <name type="scientific">Paenalkalicoccus suaedae</name>
    <dbReference type="NCBI Taxonomy" id="2592382"/>
    <lineage>
        <taxon>Bacteria</taxon>
        <taxon>Bacillati</taxon>
        <taxon>Bacillota</taxon>
        <taxon>Bacilli</taxon>
        <taxon>Bacillales</taxon>
        <taxon>Bacillaceae</taxon>
        <taxon>Paenalkalicoccus</taxon>
    </lineage>
</organism>
<dbReference type="PIRSF" id="PIRSF015592">
    <property type="entry name" value="Prld-crbxl_pptds"/>
    <property type="match status" value="1"/>
</dbReference>
<dbReference type="GO" id="GO:0005829">
    <property type="term" value="C:cytosol"/>
    <property type="evidence" value="ECO:0007669"/>
    <property type="project" value="InterPro"/>
</dbReference>
<dbReference type="CDD" id="cd00501">
    <property type="entry name" value="Peptidase_C15"/>
    <property type="match status" value="1"/>
</dbReference>
<dbReference type="PROSITE" id="PS01334">
    <property type="entry name" value="PYRASE_CYS"/>
    <property type="match status" value="1"/>
</dbReference>
<dbReference type="PANTHER" id="PTHR23402">
    <property type="entry name" value="PROTEASE FAMILY C15 PYROGLUTAMYL-PEPTIDASE I-RELATED"/>
    <property type="match status" value="1"/>
</dbReference>
<evidence type="ECO:0000256" key="5">
    <source>
        <dbReference type="ARBA" id="ARBA00022807"/>
    </source>
</evidence>
<dbReference type="EC" id="3.4.19.3" evidence="6"/>
<proteinExistence type="inferred from homology"/>
<dbReference type="InterPro" id="IPR036440">
    <property type="entry name" value="Peptidase_C15-like_sf"/>
</dbReference>
<evidence type="ECO:0000256" key="2">
    <source>
        <dbReference type="ARBA" id="ARBA00022490"/>
    </source>
</evidence>
<dbReference type="PRINTS" id="PR00706">
    <property type="entry name" value="PYROGLUPTASE"/>
</dbReference>
<dbReference type="PANTHER" id="PTHR23402:SF1">
    <property type="entry name" value="PYROGLUTAMYL-PEPTIDASE I"/>
    <property type="match status" value="1"/>
</dbReference>
<keyword evidence="3" id="KW-0645">Protease</keyword>
<protein>
    <recommendedName>
        <fullName evidence="6">Pyroglutamyl-peptidase I</fullName>
        <ecNumber evidence="6">3.4.19.3</ecNumber>
    </recommendedName>
</protein>
<dbReference type="AlphaFoldDB" id="A0A859FGL4"/>
<evidence type="ECO:0000313" key="7">
    <source>
        <dbReference type="EMBL" id="QKS71812.1"/>
    </source>
</evidence>
<evidence type="ECO:0000256" key="4">
    <source>
        <dbReference type="ARBA" id="ARBA00022801"/>
    </source>
</evidence>
<evidence type="ECO:0000256" key="6">
    <source>
        <dbReference type="PROSITE-ProRule" id="PRU10077"/>
    </source>
</evidence>
<evidence type="ECO:0000256" key="3">
    <source>
        <dbReference type="ARBA" id="ARBA00022670"/>
    </source>
</evidence>
<comment type="similarity">
    <text evidence="1">Belongs to the peptidase C15 family.</text>
</comment>
<dbReference type="KEGG" id="psua:FLK61_34645"/>
<dbReference type="InterPro" id="IPR000816">
    <property type="entry name" value="Peptidase_C15"/>
</dbReference>
<dbReference type="Proteomes" id="UP000318138">
    <property type="component" value="Chromosome"/>
</dbReference>
<keyword evidence="2" id="KW-0963">Cytoplasm</keyword>
<evidence type="ECO:0000256" key="1">
    <source>
        <dbReference type="ARBA" id="ARBA00006641"/>
    </source>
</evidence>
<dbReference type="InterPro" id="IPR016125">
    <property type="entry name" value="Peptidase_C15-like"/>
</dbReference>
<accession>A0A859FGL4</accession>
<sequence>MKLLLTGFEPFGELDRNPTEELVIKIKEEGFEGVDIRSLVLPVVYESCFDALKKNMDEWKPDAVLSLGVAVGRSAISVERIAINIQDVAADRSDNNGHAPVDRKIDPEGPDAIFTTLPYRTIVSRLVEGGIPSEVSNTAGTYICNTTMYQALAHAKNVSTCRFTGFIHVPASPAMTVAKPHLASMDVETQLKAVKTIIQVLKEELS</sequence>
<gene>
    <name evidence="7" type="ORF">FLK61_34645</name>
</gene>
<feature type="active site" evidence="6">
    <location>
        <position position="144"/>
    </location>
</feature>
<keyword evidence="5" id="KW-0788">Thiol protease</keyword>
<dbReference type="Gene3D" id="3.40.630.20">
    <property type="entry name" value="Peptidase C15, pyroglutamyl peptidase I-like"/>
    <property type="match status" value="1"/>
</dbReference>
<reference evidence="8" key="1">
    <citation type="submission" date="2019-07" db="EMBL/GenBank/DDBJ databases">
        <title>Bacillus alkalisoli sp. nov. isolated from saline soil.</title>
        <authorList>
            <person name="Sun J.-Q."/>
            <person name="Xu L."/>
        </authorList>
    </citation>
    <scope>NUCLEOTIDE SEQUENCE [LARGE SCALE GENOMIC DNA]</scope>
    <source>
        <strain evidence="8">M4U3P1</strain>
    </source>
</reference>
<dbReference type="NCBIfam" id="NF009676">
    <property type="entry name" value="PRK13197.1"/>
    <property type="match status" value="1"/>
</dbReference>
<name>A0A859FGL4_9BACI</name>
<dbReference type="EMBL" id="CP041372">
    <property type="protein sequence ID" value="QKS71812.1"/>
    <property type="molecule type" value="Genomic_DNA"/>
</dbReference>
<keyword evidence="4 7" id="KW-0378">Hydrolase</keyword>
<dbReference type="RefSeq" id="WP_176009798.1">
    <property type="nucleotide sequence ID" value="NZ_CP041372.2"/>
</dbReference>
<dbReference type="SUPFAM" id="SSF53182">
    <property type="entry name" value="Pyrrolidone carboxyl peptidase (pyroglutamate aminopeptidase)"/>
    <property type="match status" value="1"/>
</dbReference>
<dbReference type="Pfam" id="PF01470">
    <property type="entry name" value="Peptidase_C15"/>
    <property type="match status" value="1"/>
</dbReference>
<evidence type="ECO:0000313" key="8">
    <source>
        <dbReference type="Proteomes" id="UP000318138"/>
    </source>
</evidence>
<dbReference type="GO" id="GO:0016920">
    <property type="term" value="F:pyroglutamyl-peptidase activity"/>
    <property type="evidence" value="ECO:0007669"/>
    <property type="project" value="UniProtKB-EC"/>
</dbReference>
<dbReference type="GO" id="GO:0006508">
    <property type="term" value="P:proteolysis"/>
    <property type="evidence" value="ECO:0007669"/>
    <property type="project" value="UniProtKB-KW"/>
</dbReference>
<dbReference type="InterPro" id="IPR033694">
    <property type="entry name" value="PGPEP1_Cys_AS"/>
</dbReference>
<keyword evidence="8" id="KW-1185">Reference proteome</keyword>